<gene>
    <name evidence="2" type="ORF">J1N35_027053</name>
</gene>
<accession>A0A9D3VA67</accession>
<evidence type="ECO:0000313" key="3">
    <source>
        <dbReference type="Proteomes" id="UP000828251"/>
    </source>
</evidence>
<dbReference type="InterPro" id="IPR015422">
    <property type="entry name" value="PyrdxlP-dep_Trfase_small"/>
</dbReference>
<comment type="caution">
    <text evidence="2">The sequence shown here is derived from an EMBL/GenBank/DDBJ whole genome shotgun (WGS) entry which is preliminary data.</text>
</comment>
<dbReference type="InterPro" id="IPR040361">
    <property type="entry name" value="TPD1"/>
</dbReference>
<name>A0A9D3VA67_9ROSI</name>
<dbReference type="PANTHER" id="PTHR33184">
    <property type="entry name" value="PROTEIN TAPETUM DETERMINANT 1-LIKE-RELATED"/>
    <property type="match status" value="1"/>
</dbReference>
<keyword evidence="3" id="KW-1185">Reference proteome</keyword>
<dbReference type="InterPro" id="IPR015421">
    <property type="entry name" value="PyrdxlP-dep_Trfase_major"/>
</dbReference>
<sequence length="313" mass="34077">MNRRFLFVLSSLSFAVLFLFLVALFSGQGKNINGSFVLKLLRLRINQGNRTLLTPHRKLLRTAMAEPNRIWGEKCSKADIVINQGPTAPLPSGIPTYTVEILNVCVSGCDISGIHLTCGWFSSARLINPKIFKRLRYNDCLVNDGKPLINGGTLSFQYANTFLYPLSVSRVNLMPGGVNSPVRAFNLVGEQAVVIDSVKGCCVWDTDGNEYVNYVGSWGRADDDEVLAALAETMKKGTSFGTPCLSENVLAEMGSPTPPVFQRQPLLKTLNNDTSAVENNFKSNKGEPAAIILEPLAGNLGYLNLTSLKTSVA</sequence>
<dbReference type="EMBL" id="JAIQCV010000008">
    <property type="protein sequence ID" value="KAH1074725.1"/>
    <property type="molecule type" value="Genomic_DNA"/>
</dbReference>
<organism evidence="2 3">
    <name type="scientific">Gossypium stocksii</name>
    <dbReference type="NCBI Taxonomy" id="47602"/>
    <lineage>
        <taxon>Eukaryota</taxon>
        <taxon>Viridiplantae</taxon>
        <taxon>Streptophyta</taxon>
        <taxon>Embryophyta</taxon>
        <taxon>Tracheophyta</taxon>
        <taxon>Spermatophyta</taxon>
        <taxon>Magnoliopsida</taxon>
        <taxon>eudicotyledons</taxon>
        <taxon>Gunneridae</taxon>
        <taxon>Pentapetalae</taxon>
        <taxon>rosids</taxon>
        <taxon>malvids</taxon>
        <taxon>Malvales</taxon>
        <taxon>Malvaceae</taxon>
        <taxon>Malvoideae</taxon>
        <taxon>Gossypium</taxon>
    </lineage>
</organism>
<reference evidence="2 3" key="1">
    <citation type="journal article" date="2021" name="Plant Biotechnol. J.">
        <title>Multi-omics assisted identification of the key and species-specific regulatory components of drought-tolerant mechanisms in Gossypium stocksii.</title>
        <authorList>
            <person name="Yu D."/>
            <person name="Ke L."/>
            <person name="Zhang D."/>
            <person name="Wu Y."/>
            <person name="Sun Y."/>
            <person name="Mei J."/>
            <person name="Sun J."/>
            <person name="Sun Y."/>
        </authorList>
    </citation>
    <scope>NUCLEOTIDE SEQUENCE [LARGE SCALE GENOMIC DNA]</scope>
    <source>
        <strain evidence="3">cv. E1</strain>
        <tissue evidence="2">Leaf</tissue>
    </source>
</reference>
<dbReference type="OrthoDB" id="10412532at2759"/>
<dbReference type="Pfam" id="PF24068">
    <property type="entry name" value="TPD1_C"/>
    <property type="match status" value="1"/>
</dbReference>
<evidence type="ECO:0000313" key="2">
    <source>
        <dbReference type="EMBL" id="KAH1074725.1"/>
    </source>
</evidence>
<dbReference type="GO" id="GO:0001709">
    <property type="term" value="P:cell fate determination"/>
    <property type="evidence" value="ECO:0007669"/>
    <property type="project" value="TreeGrafter"/>
</dbReference>
<protein>
    <submittedName>
        <fullName evidence="2">Uncharacterized protein</fullName>
    </submittedName>
</protein>
<keyword evidence="1" id="KW-0732">Signal</keyword>
<evidence type="ECO:0000256" key="1">
    <source>
        <dbReference type="ARBA" id="ARBA00022729"/>
    </source>
</evidence>
<dbReference type="Proteomes" id="UP000828251">
    <property type="component" value="Unassembled WGS sequence"/>
</dbReference>
<dbReference type="Gene3D" id="3.40.640.10">
    <property type="entry name" value="Type I PLP-dependent aspartate aminotransferase-like (Major domain)"/>
    <property type="match status" value="1"/>
</dbReference>
<proteinExistence type="predicted"/>
<dbReference type="Gene3D" id="3.90.1150.10">
    <property type="entry name" value="Aspartate Aminotransferase, domain 1"/>
    <property type="match status" value="1"/>
</dbReference>
<dbReference type="InterPro" id="IPR015424">
    <property type="entry name" value="PyrdxlP-dep_Trfase"/>
</dbReference>
<dbReference type="PANTHER" id="PTHR33184:SF67">
    <property type="entry name" value="PROTEIN TAPETUM DETERMINANT 1"/>
    <property type="match status" value="1"/>
</dbReference>
<dbReference type="SUPFAM" id="SSF53383">
    <property type="entry name" value="PLP-dependent transferases"/>
    <property type="match status" value="1"/>
</dbReference>
<dbReference type="AlphaFoldDB" id="A0A9D3VA67"/>